<dbReference type="AlphaFoldDB" id="A0A1F4UHH6"/>
<evidence type="ECO:0000259" key="6">
    <source>
        <dbReference type="Pfam" id="PF02631"/>
    </source>
</evidence>
<comment type="similarity">
    <text evidence="2 5">Belongs to the RecX family.</text>
</comment>
<name>A0A1F4UHH6_9BACT</name>
<dbReference type="InterPro" id="IPR053925">
    <property type="entry name" value="RecX_HTH_3rd"/>
</dbReference>
<evidence type="ECO:0000313" key="9">
    <source>
        <dbReference type="Proteomes" id="UP000177434"/>
    </source>
</evidence>
<evidence type="ECO:0000256" key="1">
    <source>
        <dbReference type="ARBA" id="ARBA00004496"/>
    </source>
</evidence>
<reference evidence="8 9" key="1">
    <citation type="journal article" date="2016" name="Nat. Commun.">
        <title>Thousands of microbial genomes shed light on interconnected biogeochemical processes in an aquifer system.</title>
        <authorList>
            <person name="Anantharaman K."/>
            <person name="Brown C.T."/>
            <person name="Hug L.A."/>
            <person name="Sharon I."/>
            <person name="Castelle C.J."/>
            <person name="Probst A.J."/>
            <person name="Thomas B.C."/>
            <person name="Singh A."/>
            <person name="Wilkins M.J."/>
            <person name="Karaoz U."/>
            <person name="Brodie E.L."/>
            <person name="Williams K.H."/>
            <person name="Hubbard S.S."/>
            <person name="Banfield J.F."/>
        </authorList>
    </citation>
    <scope>NUCLEOTIDE SEQUENCE [LARGE SCALE GENOMIC DNA]</scope>
</reference>
<dbReference type="PANTHER" id="PTHR33602">
    <property type="entry name" value="REGULATORY PROTEIN RECX FAMILY PROTEIN"/>
    <property type="match status" value="1"/>
</dbReference>
<organism evidence="8 9">
    <name type="scientific">candidate division WS6 bacterium RIFOXYB1_FULL_33_14</name>
    <dbReference type="NCBI Taxonomy" id="1817896"/>
    <lineage>
        <taxon>Bacteria</taxon>
        <taxon>Candidatus Dojkabacteria</taxon>
    </lineage>
</organism>
<dbReference type="Pfam" id="PF02631">
    <property type="entry name" value="RecX_HTH2"/>
    <property type="match status" value="1"/>
</dbReference>
<evidence type="ECO:0000259" key="7">
    <source>
        <dbReference type="Pfam" id="PF21981"/>
    </source>
</evidence>
<evidence type="ECO:0000256" key="2">
    <source>
        <dbReference type="ARBA" id="ARBA00009695"/>
    </source>
</evidence>
<comment type="caution">
    <text evidence="8">The sequence shown here is derived from an EMBL/GenBank/DDBJ whole genome shotgun (WGS) entry which is preliminary data.</text>
</comment>
<evidence type="ECO:0000256" key="4">
    <source>
        <dbReference type="ARBA" id="ARBA00022490"/>
    </source>
</evidence>
<accession>A0A1F4UHH6</accession>
<protein>
    <recommendedName>
        <fullName evidence="3 5">Regulatory protein RecX</fullName>
    </recommendedName>
</protein>
<dbReference type="InterPro" id="IPR036388">
    <property type="entry name" value="WH-like_DNA-bd_sf"/>
</dbReference>
<comment type="function">
    <text evidence="5">Modulates RecA activity.</text>
</comment>
<dbReference type="Gene3D" id="1.10.10.10">
    <property type="entry name" value="Winged helix-like DNA-binding domain superfamily/Winged helix DNA-binding domain"/>
    <property type="match status" value="3"/>
</dbReference>
<evidence type="ECO:0000313" key="8">
    <source>
        <dbReference type="EMBL" id="OGC44260.1"/>
    </source>
</evidence>
<feature type="domain" description="RecX second three-helical" evidence="6">
    <location>
        <begin position="121"/>
        <end position="159"/>
    </location>
</feature>
<comment type="subcellular location">
    <subcellularLocation>
        <location evidence="1 5">Cytoplasm</location>
    </subcellularLocation>
</comment>
<feature type="domain" description="RecX third three-helical" evidence="7">
    <location>
        <begin position="168"/>
        <end position="210"/>
    </location>
</feature>
<dbReference type="EMBL" id="MEUN01000072">
    <property type="protein sequence ID" value="OGC44260.1"/>
    <property type="molecule type" value="Genomic_DNA"/>
</dbReference>
<dbReference type="Proteomes" id="UP000177434">
    <property type="component" value="Unassembled WGS sequence"/>
</dbReference>
<gene>
    <name evidence="5" type="primary">recX</name>
    <name evidence="8" type="ORF">A2400_00955</name>
</gene>
<sequence length="215" mass="25824">MRVSKIEYQKRDPNRVNLYIDEEFFCGISLDTLASENLYEGLEITQEVLDRIVQRDLRSRFLTRVTEYLSHSPKTEFQVYRYLKNLKFKKKNIWFKEEIYLDWDTLFDEIVGKLKEYKYIDDESFARSFVSSRLRNKPRGKSVLISELISKGVSKDIAEMVCNEDIPDELEVLRNTFEKKYRDKKFDINDSKMVGFLQRKGFNWDLIQQFSQNDT</sequence>
<dbReference type="InterPro" id="IPR053924">
    <property type="entry name" value="RecX_HTH_2nd"/>
</dbReference>
<proteinExistence type="inferred from homology"/>
<dbReference type="HAMAP" id="MF_01114">
    <property type="entry name" value="RecX"/>
    <property type="match status" value="1"/>
</dbReference>
<dbReference type="PANTHER" id="PTHR33602:SF1">
    <property type="entry name" value="REGULATORY PROTEIN RECX FAMILY PROTEIN"/>
    <property type="match status" value="1"/>
</dbReference>
<dbReference type="InterPro" id="IPR003783">
    <property type="entry name" value="Regulatory_RecX"/>
</dbReference>
<keyword evidence="4 5" id="KW-0963">Cytoplasm</keyword>
<dbReference type="GO" id="GO:0006282">
    <property type="term" value="P:regulation of DNA repair"/>
    <property type="evidence" value="ECO:0007669"/>
    <property type="project" value="UniProtKB-UniRule"/>
</dbReference>
<dbReference type="GO" id="GO:0005737">
    <property type="term" value="C:cytoplasm"/>
    <property type="evidence" value="ECO:0007669"/>
    <property type="project" value="UniProtKB-SubCell"/>
</dbReference>
<evidence type="ECO:0000256" key="3">
    <source>
        <dbReference type="ARBA" id="ARBA00018111"/>
    </source>
</evidence>
<dbReference type="Pfam" id="PF21981">
    <property type="entry name" value="RecX_HTH3"/>
    <property type="match status" value="1"/>
</dbReference>
<evidence type="ECO:0000256" key="5">
    <source>
        <dbReference type="HAMAP-Rule" id="MF_01114"/>
    </source>
</evidence>